<reference evidence="3 4" key="1">
    <citation type="journal article" date="2014" name="Nat. Genet.">
        <title>Whole-genome sequence of a flatfish provides insights into ZW sex chromosome evolution and adaptation to a benthic lifestyle.</title>
        <authorList>
            <person name="Chen S."/>
            <person name="Zhang G."/>
            <person name="Shao C."/>
            <person name="Huang Q."/>
            <person name="Liu G."/>
            <person name="Zhang P."/>
            <person name="Song W."/>
            <person name="An N."/>
            <person name="Chalopin D."/>
            <person name="Volff J.N."/>
            <person name="Hong Y."/>
            <person name="Li Q."/>
            <person name="Sha Z."/>
            <person name="Zhou H."/>
            <person name="Xie M."/>
            <person name="Yu Q."/>
            <person name="Liu Y."/>
            <person name="Xiang H."/>
            <person name="Wang N."/>
            <person name="Wu K."/>
            <person name="Yang C."/>
            <person name="Zhou Q."/>
            <person name="Liao X."/>
            <person name="Yang L."/>
            <person name="Hu Q."/>
            <person name="Zhang J."/>
            <person name="Meng L."/>
            <person name="Jin L."/>
            <person name="Tian Y."/>
            <person name="Lian J."/>
            <person name="Yang J."/>
            <person name="Miao G."/>
            <person name="Liu S."/>
            <person name="Liang Z."/>
            <person name="Yan F."/>
            <person name="Li Y."/>
            <person name="Sun B."/>
            <person name="Zhang H."/>
            <person name="Zhang J."/>
            <person name="Zhu Y."/>
            <person name="Du M."/>
            <person name="Zhao Y."/>
            <person name="Schartl M."/>
            <person name="Tang Q."/>
            <person name="Wang J."/>
        </authorList>
    </citation>
    <scope>NUCLEOTIDE SEQUENCE</scope>
</reference>
<protein>
    <submittedName>
        <fullName evidence="3">Chromosome 1 open reading frame 198</fullName>
    </submittedName>
</protein>
<keyword evidence="4" id="KW-1185">Reference proteome</keyword>
<dbReference type="STRING" id="244447.ENSCSEP00000004829"/>
<sequence length="367" mass="40438">MATATVAGLDAHRMEQKKLEYFSSINSMAKKIMQEREKIKTKHGSSWDKMTPQEQDTAIDNWMMDPHIRARYAMHRVERDEVVCYPKLLIQTGQKIVRFGDEDITWQDEHSAPFSWETRSQLEFSLSSGPGDAVISATQAETKAAKTPHSNQLGTKVTISENRKPEEESSFWKITAERSRLEGEQADFQSLTPSQIKSIEKGEKPLPSYLRQVSPKAVPSTTVELIPDHRLHVLLQQETSSVISKDPEPAEPQPQAVSRPTKQRAPRPPAPQPPAPSAVTAPPAAISISNPVPPPGSVPSSSAGWERSQSTLPSVSNTLDEMFSSSLLSKPPSSLQSSVEKEEEPAPNPGGSPTFAQVSPQTHPRVF</sequence>
<feature type="compositionally biased region" description="Polar residues" evidence="1">
    <location>
        <begin position="187"/>
        <end position="197"/>
    </location>
</feature>
<feature type="region of interest" description="Disordered" evidence="1">
    <location>
        <begin position="182"/>
        <end position="215"/>
    </location>
</feature>
<evidence type="ECO:0000259" key="2">
    <source>
        <dbReference type="Pfam" id="PF15797"/>
    </source>
</evidence>
<dbReference type="Proteomes" id="UP000265120">
    <property type="component" value="Chromosome 7"/>
</dbReference>
<evidence type="ECO:0000313" key="4">
    <source>
        <dbReference type="Proteomes" id="UP000265120"/>
    </source>
</evidence>
<feature type="compositionally biased region" description="Low complexity" evidence="1">
    <location>
        <begin position="324"/>
        <end position="338"/>
    </location>
</feature>
<evidence type="ECO:0000313" key="3">
    <source>
        <dbReference type="Ensembl" id="ENSCSEP00000004829.1"/>
    </source>
</evidence>
<feature type="compositionally biased region" description="Low complexity" evidence="1">
    <location>
        <begin position="277"/>
        <end position="290"/>
    </location>
</feature>
<name>A0A3P8USM3_CYNSE</name>
<organism evidence="3 4">
    <name type="scientific">Cynoglossus semilaevis</name>
    <name type="common">Tongue sole</name>
    <dbReference type="NCBI Taxonomy" id="244447"/>
    <lineage>
        <taxon>Eukaryota</taxon>
        <taxon>Metazoa</taxon>
        <taxon>Chordata</taxon>
        <taxon>Craniata</taxon>
        <taxon>Vertebrata</taxon>
        <taxon>Euteleostomi</taxon>
        <taxon>Actinopterygii</taxon>
        <taxon>Neopterygii</taxon>
        <taxon>Teleostei</taxon>
        <taxon>Neoteleostei</taxon>
        <taxon>Acanthomorphata</taxon>
        <taxon>Carangaria</taxon>
        <taxon>Pleuronectiformes</taxon>
        <taxon>Pleuronectoidei</taxon>
        <taxon>Cynoglossidae</taxon>
        <taxon>Cynoglossinae</taxon>
        <taxon>Cynoglossus</taxon>
    </lineage>
</organism>
<dbReference type="AlphaFoldDB" id="A0A3P8USM3"/>
<feature type="compositionally biased region" description="Pro residues" evidence="1">
    <location>
        <begin position="266"/>
        <end position="276"/>
    </location>
</feature>
<dbReference type="InterPro" id="IPR031600">
    <property type="entry name" value="DUF4706"/>
</dbReference>
<dbReference type="Pfam" id="PF15797">
    <property type="entry name" value="DUF4706"/>
    <property type="match status" value="1"/>
</dbReference>
<dbReference type="Ensembl" id="ENSCSET00000004885.1">
    <property type="protein sequence ID" value="ENSCSEP00000004829.1"/>
    <property type="gene ID" value="ENSCSEG00000003128.1"/>
</dbReference>
<reference evidence="3" key="3">
    <citation type="submission" date="2025-09" db="UniProtKB">
        <authorList>
            <consortium name="Ensembl"/>
        </authorList>
    </citation>
    <scope>IDENTIFICATION</scope>
</reference>
<reference evidence="3" key="2">
    <citation type="submission" date="2025-08" db="UniProtKB">
        <authorList>
            <consortium name="Ensembl"/>
        </authorList>
    </citation>
    <scope>IDENTIFICATION</scope>
</reference>
<evidence type="ECO:0000256" key="1">
    <source>
        <dbReference type="SAM" id="MobiDB-lite"/>
    </source>
</evidence>
<feature type="compositionally biased region" description="Polar residues" evidence="1">
    <location>
        <begin position="307"/>
        <end position="319"/>
    </location>
</feature>
<dbReference type="PANTHER" id="PTHR34394:SF1">
    <property type="entry name" value="SIMILAR TO RIKEN CDNA 2310022B05"/>
    <property type="match status" value="1"/>
</dbReference>
<proteinExistence type="predicted"/>
<feature type="region of interest" description="Disordered" evidence="1">
    <location>
        <begin position="241"/>
        <end position="367"/>
    </location>
</feature>
<feature type="domain" description="DUF4706" evidence="2">
    <location>
        <begin position="20"/>
        <end position="125"/>
    </location>
</feature>
<feature type="compositionally biased region" description="Polar residues" evidence="1">
    <location>
        <begin position="354"/>
        <end position="367"/>
    </location>
</feature>
<dbReference type="InParanoid" id="A0A3P8USM3"/>
<dbReference type="FunCoup" id="A0A3P8USM3">
    <property type="interactions" value="800"/>
</dbReference>
<dbReference type="PANTHER" id="PTHR34394">
    <property type="entry name" value="SIMILAR TO RIKEN CDNA 2310022B05"/>
    <property type="match status" value="1"/>
</dbReference>
<accession>A0A3P8USM3</accession>
<dbReference type="GeneTree" id="ENSGT00390000018361"/>